<dbReference type="Pfam" id="PF07332">
    <property type="entry name" value="Phage_holin_3_6"/>
    <property type="match status" value="1"/>
</dbReference>
<dbReference type="Proteomes" id="UP000282125">
    <property type="component" value="Unassembled WGS sequence"/>
</dbReference>
<name>A0A3P3D6B0_9RHOB</name>
<gene>
    <name evidence="2" type="ORF">EG244_17865</name>
</gene>
<comment type="caution">
    <text evidence="2">The sequence shown here is derived from an EMBL/GenBank/DDBJ whole genome shotgun (WGS) entry which is preliminary data.</text>
</comment>
<dbReference type="AlphaFoldDB" id="A0A3P3D6B0"/>
<dbReference type="InterPro" id="IPR009937">
    <property type="entry name" value="Phage_holin_3_6"/>
</dbReference>
<feature type="transmembrane region" description="Helical" evidence="1">
    <location>
        <begin position="90"/>
        <end position="107"/>
    </location>
</feature>
<evidence type="ECO:0008006" key="4">
    <source>
        <dbReference type="Google" id="ProtNLM"/>
    </source>
</evidence>
<dbReference type="OrthoDB" id="9836931at2"/>
<reference evidence="2 3" key="1">
    <citation type="submission" date="2018-11" db="EMBL/GenBank/DDBJ databases">
        <title>Gemmobacter sp. nov., YIM 102744-1 draft genome.</title>
        <authorList>
            <person name="Li G."/>
            <person name="Jiang Y."/>
        </authorList>
    </citation>
    <scope>NUCLEOTIDE SEQUENCE [LARGE SCALE GENOMIC DNA]</scope>
    <source>
        <strain evidence="2 3">YIM 102744-1</strain>
    </source>
</reference>
<keyword evidence="1" id="KW-1133">Transmembrane helix</keyword>
<keyword evidence="1" id="KW-0812">Transmembrane</keyword>
<organism evidence="2 3">
    <name type="scientific">Falsigemmobacter faecalis</name>
    <dbReference type="NCBI Taxonomy" id="2488730"/>
    <lineage>
        <taxon>Bacteria</taxon>
        <taxon>Pseudomonadati</taxon>
        <taxon>Pseudomonadota</taxon>
        <taxon>Alphaproteobacteria</taxon>
        <taxon>Rhodobacterales</taxon>
        <taxon>Paracoccaceae</taxon>
        <taxon>Falsigemmobacter</taxon>
    </lineage>
</organism>
<feature type="transmembrane region" description="Helical" evidence="1">
    <location>
        <begin position="49"/>
        <end position="70"/>
    </location>
</feature>
<feature type="transmembrane region" description="Helical" evidence="1">
    <location>
        <begin position="12"/>
        <end position="37"/>
    </location>
</feature>
<evidence type="ECO:0000313" key="2">
    <source>
        <dbReference type="EMBL" id="RRH69869.1"/>
    </source>
</evidence>
<accession>A0A3P3D6B0</accession>
<sequence length="141" mass="14652">MTQSGRDPRLSGLVGPFIAVFRVLSAAGGLLSTEAALAKAEAKQAAGDVVRGLVMVLVAAVISMVALYMLAEAGVEALIWAGLTPGWARLAMGGGLLLIALILVMVAKGRFNASQRMTGHIGERVNSNVALVRREMGPRDV</sequence>
<dbReference type="RefSeq" id="WP_124966533.1">
    <property type="nucleotide sequence ID" value="NZ_RRAZ01000040.1"/>
</dbReference>
<protein>
    <recommendedName>
        <fullName evidence="4">Phage holin family protein</fullName>
    </recommendedName>
</protein>
<evidence type="ECO:0000313" key="3">
    <source>
        <dbReference type="Proteomes" id="UP000282125"/>
    </source>
</evidence>
<dbReference type="EMBL" id="RRAZ01000040">
    <property type="protein sequence ID" value="RRH69869.1"/>
    <property type="molecule type" value="Genomic_DNA"/>
</dbReference>
<evidence type="ECO:0000256" key="1">
    <source>
        <dbReference type="SAM" id="Phobius"/>
    </source>
</evidence>
<proteinExistence type="predicted"/>
<keyword evidence="1" id="KW-0472">Membrane</keyword>
<keyword evidence="3" id="KW-1185">Reference proteome</keyword>